<reference evidence="1 2" key="1">
    <citation type="submission" date="2020-09" db="EMBL/GenBank/DDBJ databases">
        <title>Novel species of Mucilaginibacter isolated from a glacier on the Tibetan Plateau.</title>
        <authorList>
            <person name="Liu Q."/>
            <person name="Xin Y.-H."/>
        </authorList>
    </citation>
    <scope>NUCLEOTIDE SEQUENCE [LARGE SCALE GENOMIC DNA]</scope>
    <source>
        <strain evidence="1 2">ZT4R22</strain>
    </source>
</reference>
<comment type="caution">
    <text evidence="1">The sequence shown here is derived from an EMBL/GenBank/DDBJ whole genome shotgun (WGS) entry which is preliminary data.</text>
</comment>
<dbReference type="RefSeq" id="WP_191189992.1">
    <property type="nucleotide sequence ID" value="NZ_JACWMY010000008.1"/>
</dbReference>
<protein>
    <submittedName>
        <fullName evidence="1">Uncharacterized protein</fullName>
    </submittedName>
</protein>
<sequence>MEKIYRNEEVLELTQGTYFIHDASVTRFDIAYQEHRLCIDVCFTSIQSKKWAETQIKLRFVNVLEYSFYWNAEHHFYYVERYKFFKTEKGFYISLDPVDENDSPSDDDGDVIISKSVEGYLL</sequence>
<dbReference type="Proteomes" id="UP000606600">
    <property type="component" value="Unassembled WGS sequence"/>
</dbReference>
<organism evidence="1 2">
    <name type="scientific">Mucilaginibacter pankratovii</name>
    <dbReference type="NCBI Taxonomy" id="2772110"/>
    <lineage>
        <taxon>Bacteria</taxon>
        <taxon>Pseudomonadati</taxon>
        <taxon>Bacteroidota</taxon>
        <taxon>Sphingobacteriia</taxon>
        <taxon>Sphingobacteriales</taxon>
        <taxon>Sphingobacteriaceae</taxon>
        <taxon>Mucilaginibacter</taxon>
    </lineage>
</organism>
<evidence type="ECO:0000313" key="1">
    <source>
        <dbReference type="EMBL" id="MBD1365330.1"/>
    </source>
</evidence>
<dbReference type="EMBL" id="JACWMY010000008">
    <property type="protein sequence ID" value="MBD1365330.1"/>
    <property type="molecule type" value="Genomic_DNA"/>
</dbReference>
<keyword evidence="2" id="KW-1185">Reference proteome</keyword>
<gene>
    <name evidence="1" type="ORF">IDJ77_16050</name>
</gene>
<evidence type="ECO:0000313" key="2">
    <source>
        <dbReference type="Proteomes" id="UP000606600"/>
    </source>
</evidence>
<accession>A0ABR7WSP8</accession>
<name>A0ABR7WSP8_9SPHI</name>
<proteinExistence type="predicted"/>